<evidence type="ECO:0000259" key="6">
    <source>
        <dbReference type="Pfam" id="PF06429"/>
    </source>
</evidence>
<dbReference type="InterPro" id="IPR001444">
    <property type="entry name" value="Flag_bb_rod_N"/>
</dbReference>
<sequence>MLRSMYSGISGMRNFQNKLDVIGNNVSNVNTVGFKKSRVMFQDILSQTLAGGTAPNPSGTPPVGGVNPKQIGLGATISSIDVLHTQGAPMTTGLPSDIAIQGNGFFVVGTGTNDFNFTRAGNFIVDAKGDLVTTNGQYVLSKSGSKINLYDIGRGTAGTDNIKSYSIGQDGTITVSIQKSDGTTITNSSSDHEKPDDKKIGIAYITNPSGLEKIGNSMYKWAPAADTKKNFTDLVGLPGTSGRGVLIAGQLEMSNVDLAEEFTEMIVAQRGFQSNSRIITTSDSILEELVNLKR</sequence>
<evidence type="ECO:0000313" key="8">
    <source>
        <dbReference type="EMBL" id="SDG70422.1"/>
    </source>
</evidence>
<keyword evidence="3 4" id="KW-0975">Bacterial flagellum</keyword>
<evidence type="ECO:0000256" key="1">
    <source>
        <dbReference type="ARBA" id="ARBA00004117"/>
    </source>
</evidence>
<comment type="similarity">
    <text evidence="2 4">Belongs to the flagella basal body rod proteins family.</text>
</comment>
<name>A0A1G7WEL6_ANETH</name>
<comment type="function">
    <text evidence="4">A flexible structure which links the flagellar filament to the drive apparatus in the basal body.</text>
</comment>
<dbReference type="Pfam" id="PF00460">
    <property type="entry name" value="Flg_bb_rod"/>
    <property type="match status" value="1"/>
</dbReference>
<organism evidence="8 9">
    <name type="scientific">Aneurinibacillus thermoaerophilus</name>
    <dbReference type="NCBI Taxonomy" id="143495"/>
    <lineage>
        <taxon>Bacteria</taxon>
        <taxon>Bacillati</taxon>
        <taxon>Bacillota</taxon>
        <taxon>Bacilli</taxon>
        <taxon>Bacillales</taxon>
        <taxon>Paenibacillaceae</taxon>
        <taxon>Aneurinibacillus group</taxon>
        <taxon>Aneurinibacillus</taxon>
    </lineage>
</organism>
<dbReference type="GO" id="GO:0005829">
    <property type="term" value="C:cytosol"/>
    <property type="evidence" value="ECO:0007669"/>
    <property type="project" value="TreeGrafter"/>
</dbReference>
<dbReference type="AlphaFoldDB" id="A0A1G7WEL6"/>
<feature type="domain" description="Flagellar basal-body/hook protein C-terminal" evidence="6">
    <location>
        <begin position="249"/>
        <end position="292"/>
    </location>
</feature>
<dbReference type="Proteomes" id="UP000198956">
    <property type="component" value="Unassembled WGS sequence"/>
</dbReference>
<dbReference type="Pfam" id="PF06429">
    <property type="entry name" value="Flg_bbr_C"/>
    <property type="match status" value="1"/>
</dbReference>
<comment type="subcellular location">
    <subcellularLocation>
        <location evidence="1 4">Bacterial flagellum basal body</location>
    </subcellularLocation>
</comment>
<gene>
    <name evidence="8" type="ORF">SAMN04489735_1001183</name>
</gene>
<dbReference type="GO" id="GO:0009424">
    <property type="term" value="C:bacterial-type flagellum hook"/>
    <property type="evidence" value="ECO:0007669"/>
    <property type="project" value="TreeGrafter"/>
</dbReference>
<dbReference type="InterPro" id="IPR053967">
    <property type="entry name" value="LlgE_F_G-like_D1"/>
</dbReference>
<feature type="domain" description="Flagellar basal body rod protein N-terminal" evidence="5">
    <location>
        <begin position="5"/>
        <end position="35"/>
    </location>
</feature>
<dbReference type="InterPro" id="IPR020013">
    <property type="entry name" value="Flagellar_FlgE/F/G"/>
</dbReference>
<evidence type="ECO:0000256" key="2">
    <source>
        <dbReference type="ARBA" id="ARBA00009677"/>
    </source>
</evidence>
<dbReference type="PANTHER" id="PTHR30435:SF1">
    <property type="entry name" value="FLAGELLAR HOOK PROTEIN FLGE"/>
    <property type="match status" value="1"/>
</dbReference>
<evidence type="ECO:0000259" key="5">
    <source>
        <dbReference type="Pfam" id="PF00460"/>
    </source>
</evidence>
<dbReference type="SUPFAM" id="SSF117143">
    <property type="entry name" value="Flagellar hook protein flgE"/>
    <property type="match status" value="1"/>
</dbReference>
<dbReference type="PANTHER" id="PTHR30435">
    <property type="entry name" value="FLAGELLAR PROTEIN"/>
    <property type="match status" value="1"/>
</dbReference>
<proteinExistence type="inferred from homology"/>
<dbReference type="EMBL" id="FNDE01000001">
    <property type="protein sequence ID" value="SDG70422.1"/>
    <property type="molecule type" value="Genomic_DNA"/>
</dbReference>
<accession>A0A1G7WEL6</accession>
<keyword evidence="8" id="KW-0966">Cell projection</keyword>
<dbReference type="Pfam" id="PF22692">
    <property type="entry name" value="LlgE_F_G_D1"/>
    <property type="match status" value="1"/>
</dbReference>
<dbReference type="OrthoDB" id="9800375at2"/>
<dbReference type="InterPro" id="IPR010930">
    <property type="entry name" value="Flg_bb/hook_C_dom"/>
</dbReference>
<dbReference type="RefSeq" id="WP_091259624.1">
    <property type="nucleotide sequence ID" value="NZ_FNDE01000001.1"/>
</dbReference>
<evidence type="ECO:0000259" key="7">
    <source>
        <dbReference type="Pfam" id="PF22692"/>
    </source>
</evidence>
<protein>
    <recommendedName>
        <fullName evidence="4">Flagellar hook protein FlgE</fullName>
    </recommendedName>
</protein>
<dbReference type="GO" id="GO:0071978">
    <property type="term" value="P:bacterial-type flagellum-dependent swarming motility"/>
    <property type="evidence" value="ECO:0007669"/>
    <property type="project" value="TreeGrafter"/>
</dbReference>
<keyword evidence="8" id="KW-0282">Flagellum</keyword>
<evidence type="ECO:0000256" key="4">
    <source>
        <dbReference type="RuleBase" id="RU362116"/>
    </source>
</evidence>
<dbReference type="NCBIfam" id="TIGR03506">
    <property type="entry name" value="FlgEFG_subfam"/>
    <property type="match status" value="1"/>
</dbReference>
<dbReference type="GO" id="GO:0009425">
    <property type="term" value="C:bacterial-type flagellum basal body"/>
    <property type="evidence" value="ECO:0007669"/>
    <property type="project" value="UniProtKB-SubCell"/>
</dbReference>
<dbReference type="InterPro" id="IPR037925">
    <property type="entry name" value="FlgE/F/G-like"/>
</dbReference>
<feature type="domain" description="Flagellar hook protein FlgE/F/G-like D1" evidence="7">
    <location>
        <begin position="99"/>
        <end position="175"/>
    </location>
</feature>
<keyword evidence="8" id="KW-0969">Cilium</keyword>
<evidence type="ECO:0000256" key="3">
    <source>
        <dbReference type="ARBA" id="ARBA00023143"/>
    </source>
</evidence>
<reference evidence="8 9" key="1">
    <citation type="submission" date="2016-10" db="EMBL/GenBank/DDBJ databases">
        <authorList>
            <person name="de Groot N.N."/>
        </authorList>
    </citation>
    <scope>NUCLEOTIDE SEQUENCE [LARGE SCALE GENOMIC DNA]</scope>
    <source>
        <strain evidence="8 9">L 420-91</strain>
    </source>
</reference>
<evidence type="ECO:0000313" key="9">
    <source>
        <dbReference type="Proteomes" id="UP000198956"/>
    </source>
</evidence>